<dbReference type="InterPro" id="IPR031704">
    <property type="entry name" value="Glyco_hydro_36_N"/>
</dbReference>
<evidence type="ECO:0000256" key="3">
    <source>
        <dbReference type="ARBA" id="ARBA00022801"/>
    </source>
</evidence>
<comment type="similarity">
    <text evidence="5">Belongs to the glycosyl hydrolase.</text>
</comment>
<protein>
    <recommendedName>
        <fullName evidence="2 5">Alpha-galactosidase</fullName>
        <ecNumber evidence="2 5">3.2.1.22</ecNumber>
    </recommendedName>
</protein>
<dbReference type="Pfam" id="PF16875">
    <property type="entry name" value="Glyco_hydro_36N"/>
    <property type="match status" value="1"/>
</dbReference>
<dbReference type="GO" id="GO:0004557">
    <property type="term" value="F:alpha-galactosidase activity"/>
    <property type="evidence" value="ECO:0007669"/>
    <property type="project" value="UniProtKB-EC"/>
</dbReference>
<dbReference type="SUPFAM" id="SSF51445">
    <property type="entry name" value="(Trans)glycosidases"/>
    <property type="match status" value="1"/>
</dbReference>
<dbReference type="Pfam" id="PF02065">
    <property type="entry name" value="Melibiase"/>
    <property type="match status" value="1"/>
</dbReference>
<keyword evidence="3 5" id="KW-0378">Hydrolase</keyword>
<dbReference type="RefSeq" id="WP_342373368.1">
    <property type="nucleotide sequence ID" value="NZ_CP115965.1"/>
</dbReference>
<name>A0ABZ3CB98_9ACTN</name>
<evidence type="ECO:0000256" key="4">
    <source>
        <dbReference type="ARBA" id="ARBA00023295"/>
    </source>
</evidence>
<evidence type="ECO:0000313" key="7">
    <source>
        <dbReference type="EMBL" id="WZW99886.1"/>
    </source>
</evidence>
<dbReference type="Proteomes" id="UP001434337">
    <property type="component" value="Chromosome"/>
</dbReference>
<dbReference type="PANTHER" id="PTHR43053">
    <property type="entry name" value="GLYCOSIDASE FAMILY 31"/>
    <property type="match status" value="1"/>
</dbReference>
<comment type="catalytic activity">
    <reaction evidence="1 5">
        <text>Hydrolysis of terminal, non-reducing alpha-D-galactose residues in alpha-D-galactosides, including galactose oligosaccharides, galactomannans and galactolipids.</text>
        <dbReference type="EC" id="3.2.1.22"/>
    </reaction>
</comment>
<feature type="domain" description="Glycosyl hydrolase family 36 N-terminal" evidence="6">
    <location>
        <begin position="25"/>
        <end position="267"/>
    </location>
</feature>
<dbReference type="InterPro" id="IPR017853">
    <property type="entry name" value="GH"/>
</dbReference>
<evidence type="ECO:0000256" key="2">
    <source>
        <dbReference type="ARBA" id="ARBA00012755"/>
    </source>
</evidence>
<dbReference type="InterPro" id="IPR002252">
    <property type="entry name" value="Glyco_hydro_36"/>
</dbReference>
<accession>A0ABZ3CB98</accession>
<dbReference type="CDD" id="cd14791">
    <property type="entry name" value="GH36"/>
    <property type="match status" value="1"/>
</dbReference>
<proteinExistence type="inferred from homology"/>
<sequence>MTSPLRFTLRAAGVSLVLDASDGHLPTVLHWGADLGAQDADALAQLAAAVAPTPLPNGPDAPVRVALVPEQASGWVGRPGLTGWRDGGVDWSPRWRVTDVASEGTPIRDGADLGAAAVTVTASDAEAGLILTLEVELTPQGLARARASVANDAATDYHVGELLVAFPVPRRAREILDLAGSWGAERHPQRRALTVGVHLREGRHGRTGADAATILHVGEPGFGFARGEVWGVHTAWSGNHVHYAERDASGHQLIGGGALLLPGEGRLGPGASHRGPWVYFSHGVGLDAVARRFHRWLRARPQHPDRARPVTLNVWEAVYFDHDLDRLRDLADRAAALGIERFVLDDGWFGSRREDTSGLGDWVVSAQVWPDGLGPLVDHVTGLGLQFGLWVEPEMVNPDSDVARAHPEWLLQPGHGRLPVEARHQQVLNLGIPAAYAHVRDQLMALLGEYAIAYLKWDHNRDLVEAGTAPGGAPGVRAQTLAAYRLMDELKAAHPGLEIEACSSGGARVDLEVLQRCDRVWVSDCIDPLERQTMLRWTGQLLPPELLGSHIASGRSHTTGRVHDLSFRAATAVFGHLGVEWDLAQASDDEIAELGAWISWWKANREHLLGGDLVRVDTPDADVWIHGVVTPERGVFAVTPGRIDAVTNLGDVVLPGLDPDADYDVSVVRVGAEPPVWGAPAWFGGVRLSGRALASVGVRFPAMAPDHTVLVDAVRT</sequence>
<dbReference type="InterPro" id="IPR038417">
    <property type="entry name" value="Alpga-gal_N_sf"/>
</dbReference>
<gene>
    <name evidence="7" type="ORF">PCC79_06770</name>
</gene>
<dbReference type="Gene3D" id="2.70.98.60">
    <property type="entry name" value="alpha-galactosidase from lactobacil brevis"/>
    <property type="match status" value="1"/>
</dbReference>
<dbReference type="Gene3D" id="3.20.20.70">
    <property type="entry name" value="Aldolase class I"/>
    <property type="match status" value="1"/>
</dbReference>
<dbReference type="InterPro" id="IPR013785">
    <property type="entry name" value="Aldolase_TIM"/>
</dbReference>
<evidence type="ECO:0000259" key="6">
    <source>
        <dbReference type="Pfam" id="PF16875"/>
    </source>
</evidence>
<evidence type="ECO:0000256" key="1">
    <source>
        <dbReference type="ARBA" id="ARBA00001255"/>
    </source>
</evidence>
<keyword evidence="4 5" id="KW-0326">Glycosidase</keyword>
<dbReference type="PRINTS" id="PR00743">
    <property type="entry name" value="GLHYDRLASE36"/>
</dbReference>
<dbReference type="PIRSF" id="PIRSF005536">
    <property type="entry name" value="Agal"/>
    <property type="match status" value="1"/>
</dbReference>
<dbReference type="InterPro" id="IPR050985">
    <property type="entry name" value="Alpha-glycosidase_related"/>
</dbReference>
<organism evidence="7 8">
    <name type="scientific">Propioniciclava soli</name>
    <dbReference type="NCBI Taxonomy" id="2775081"/>
    <lineage>
        <taxon>Bacteria</taxon>
        <taxon>Bacillati</taxon>
        <taxon>Actinomycetota</taxon>
        <taxon>Actinomycetes</taxon>
        <taxon>Propionibacteriales</taxon>
        <taxon>Propionibacteriaceae</taxon>
        <taxon>Propioniciclava</taxon>
    </lineage>
</organism>
<dbReference type="EC" id="3.2.1.22" evidence="2 5"/>
<dbReference type="PANTHER" id="PTHR43053:SF3">
    <property type="entry name" value="ALPHA-GALACTOSIDASE C-RELATED"/>
    <property type="match status" value="1"/>
</dbReference>
<reference evidence="7 8" key="1">
    <citation type="journal article" date="2023" name="Environ Microbiome">
        <title>A coral-associated actinobacterium mitigates coral bleaching under heat stress.</title>
        <authorList>
            <person name="Li J."/>
            <person name="Zou Y."/>
            <person name="Li Q."/>
            <person name="Zhang J."/>
            <person name="Bourne D.G."/>
            <person name="Lyu Y."/>
            <person name="Liu C."/>
            <person name="Zhang S."/>
        </authorList>
    </citation>
    <scope>NUCLEOTIDE SEQUENCE [LARGE SCALE GENOMIC DNA]</scope>
    <source>
        <strain evidence="7 8">SCSIO 13291</strain>
    </source>
</reference>
<dbReference type="EMBL" id="CP115965">
    <property type="protein sequence ID" value="WZW99886.1"/>
    <property type="molecule type" value="Genomic_DNA"/>
</dbReference>
<evidence type="ECO:0000313" key="8">
    <source>
        <dbReference type="Proteomes" id="UP001434337"/>
    </source>
</evidence>
<keyword evidence="8" id="KW-1185">Reference proteome</keyword>
<evidence type="ECO:0000256" key="5">
    <source>
        <dbReference type="PIRNR" id="PIRNR005536"/>
    </source>
</evidence>